<name>A0A6H9YM17_9ACTN</name>
<proteinExistence type="predicted"/>
<keyword evidence="1" id="KW-0472">Membrane</keyword>
<evidence type="ECO:0000313" key="3">
    <source>
        <dbReference type="Proteomes" id="UP000468735"/>
    </source>
</evidence>
<evidence type="ECO:0000313" key="2">
    <source>
        <dbReference type="EMBL" id="KAB2340606.1"/>
    </source>
</evidence>
<gene>
    <name evidence="2" type="ORF">F8566_44605</name>
</gene>
<protein>
    <submittedName>
        <fullName evidence="2">Uncharacterized protein</fullName>
    </submittedName>
</protein>
<dbReference type="RefSeq" id="WP_151569581.1">
    <property type="nucleotide sequence ID" value="NZ_WBMT01000029.1"/>
</dbReference>
<feature type="transmembrane region" description="Helical" evidence="1">
    <location>
        <begin position="215"/>
        <end position="234"/>
    </location>
</feature>
<dbReference type="EMBL" id="WBMT01000029">
    <property type="protein sequence ID" value="KAB2340606.1"/>
    <property type="molecule type" value="Genomic_DNA"/>
</dbReference>
<keyword evidence="1" id="KW-0812">Transmembrane</keyword>
<accession>A0A6H9YM17</accession>
<keyword evidence="3" id="KW-1185">Reference proteome</keyword>
<dbReference type="OrthoDB" id="4237181at2"/>
<evidence type="ECO:0000256" key="1">
    <source>
        <dbReference type="SAM" id="Phobius"/>
    </source>
</evidence>
<comment type="caution">
    <text evidence="2">The sequence shown here is derived from an EMBL/GenBank/DDBJ whole genome shotgun (WGS) entry which is preliminary data.</text>
</comment>
<keyword evidence="1" id="KW-1133">Transmembrane helix</keyword>
<sequence>MPDISFQTDRRTRWRLRKVHAGLNEQLRPVDCQTCGRPLSGEPALVVYSLGGDRAEATLHHPECHQAGWYDEMAEPYALQGHLTWRASTFTLPAALGAAVGAPAVDLPVFLVNPSYEAALLCRDKGGWRLCTLRTYAELGLSLEMLPSLDEPNPILSAHIDGDRITVTMQSPGDRVRQWSNIPLAPSVADLVRQRESIVVAVTTLVDMSQPMELMQAWMLTVAGGLSAVGVAALR</sequence>
<dbReference type="AlphaFoldDB" id="A0A6H9YM17"/>
<organism evidence="2 3">
    <name type="scientific">Actinomadura rudentiformis</name>
    <dbReference type="NCBI Taxonomy" id="359158"/>
    <lineage>
        <taxon>Bacteria</taxon>
        <taxon>Bacillati</taxon>
        <taxon>Actinomycetota</taxon>
        <taxon>Actinomycetes</taxon>
        <taxon>Streptosporangiales</taxon>
        <taxon>Thermomonosporaceae</taxon>
        <taxon>Actinomadura</taxon>
    </lineage>
</organism>
<reference evidence="2 3" key="1">
    <citation type="submission" date="2019-09" db="EMBL/GenBank/DDBJ databases">
        <title>Actinomadura physcomitrii sp. nov., a novel actinomycete isolated from moss [Physcomitrium sphaericum (Ludw) Fuernr].</title>
        <authorList>
            <person name="Zhuang X."/>
            <person name="Liu C."/>
        </authorList>
    </citation>
    <scope>NUCLEOTIDE SEQUENCE [LARGE SCALE GENOMIC DNA]</scope>
    <source>
        <strain evidence="2 3">HMC1</strain>
    </source>
</reference>
<dbReference type="Proteomes" id="UP000468735">
    <property type="component" value="Unassembled WGS sequence"/>
</dbReference>